<dbReference type="RefSeq" id="XP_044547995.1">
    <property type="nucleotide sequence ID" value="XM_044695277.1"/>
</dbReference>
<organism evidence="2 3">
    <name type="scientific">Naegleria lovaniensis</name>
    <name type="common">Amoeba</name>
    <dbReference type="NCBI Taxonomy" id="51637"/>
    <lineage>
        <taxon>Eukaryota</taxon>
        <taxon>Discoba</taxon>
        <taxon>Heterolobosea</taxon>
        <taxon>Tetramitia</taxon>
        <taxon>Eutetramitia</taxon>
        <taxon>Vahlkampfiidae</taxon>
        <taxon>Naegleria</taxon>
    </lineage>
</organism>
<comment type="caution">
    <text evidence="2">The sequence shown here is derived from an EMBL/GenBank/DDBJ whole genome shotgun (WGS) entry which is preliminary data.</text>
</comment>
<dbReference type="AlphaFoldDB" id="A0AA88GN91"/>
<accession>A0AA88GN91</accession>
<proteinExistence type="predicted"/>
<feature type="compositionally biased region" description="Basic and acidic residues" evidence="1">
    <location>
        <begin position="214"/>
        <end position="234"/>
    </location>
</feature>
<protein>
    <submittedName>
        <fullName evidence="2">Uncharacterized protein</fullName>
    </submittedName>
</protein>
<dbReference type="PANTHER" id="PTHR34117">
    <property type="entry name" value="STYLE CELL-CYCLE INHIBITOR 1"/>
    <property type="match status" value="1"/>
</dbReference>
<feature type="region of interest" description="Disordered" evidence="1">
    <location>
        <begin position="1"/>
        <end position="99"/>
    </location>
</feature>
<reference evidence="2 3" key="1">
    <citation type="journal article" date="2018" name="BMC Genomics">
        <title>The genome of Naegleria lovaniensis, the basis for a comparative approach to unravel pathogenicity factors of the human pathogenic amoeba N. fowleri.</title>
        <authorList>
            <person name="Liechti N."/>
            <person name="Schurch N."/>
            <person name="Bruggmann R."/>
            <person name="Wittwer M."/>
        </authorList>
    </citation>
    <scope>NUCLEOTIDE SEQUENCE [LARGE SCALE GENOMIC DNA]</scope>
    <source>
        <strain evidence="2 3">ATCC 30569</strain>
    </source>
</reference>
<dbReference type="Proteomes" id="UP000816034">
    <property type="component" value="Unassembled WGS sequence"/>
</dbReference>
<evidence type="ECO:0000313" key="3">
    <source>
        <dbReference type="Proteomes" id="UP000816034"/>
    </source>
</evidence>
<dbReference type="InterPro" id="IPR044688">
    <property type="entry name" value="SCI-1-like"/>
</dbReference>
<dbReference type="EMBL" id="PYSW02000024">
    <property type="protein sequence ID" value="KAG2382316.1"/>
    <property type="molecule type" value="Genomic_DNA"/>
</dbReference>
<dbReference type="GeneID" id="68097973"/>
<feature type="compositionally biased region" description="Basic and acidic residues" evidence="1">
    <location>
        <begin position="85"/>
        <end position="99"/>
    </location>
</feature>
<feature type="compositionally biased region" description="Polar residues" evidence="1">
    <location>
        <begin position="203"/>
        <end position="213"/>
    </location>
</feature>
<sequence>MSKNNQSHDKKRKFDDHSDKQQKAPSILSNDTKHNPKEKEDVIERSERNEQFTKKQKNNELLVSQPSSSSSSTAASGNYNTTSLKGDEESNFKQLPREKLTMDDYYKKHQEFKLWLLNHKKKRVEDDLQNTEEIMKYFKKFIKKWNRGELSSKYYAPSGVHSSDLSHQQRTTYKWNFKNLSAEDEMKLELTRDKVDTNTFEKSWDTASASKSLFKSDESNEDNKPKRGTDKKKE</sequence>
<evidence type="ECO:0000256" key="1">
    <source>
        <dbReference type="SAM" id="MobiDB-lite"/>
    </source>
</evidence>
<evidence type="ECO:0000313" key="2">
    <source>
        <dbReference type="EMBL" id="KAG2382316.1"/>
    </source>
</evidence>
<feature type="compositionally biased region" description="Basic and acidic residues" evidence="1">
    <location>
        <begin position="1"/>
        <end position="22"/>
    </location>
</feature>
<feature type="compositionally biased region" description="Basic and acidic residues" evidence="1">
    <location>
        <begin position="31"/>
        <end position="53"/>
    </location>
</feature>
<name>A0AA88GN91_NAELO</name>
<keyword evidence="3" id="KW-1185">Reference proteome</keyword>
<feature type="region of interest" description="Disordered" evidence="1">
    <location>
        <begin position="203"/>
        <end position="234"/>
    </location>
</feature>
<dbReference type="PANTHER" id="PTHR34117:SF1">
    <property type="entry name" value="STYLE CELL-CYCLE INHIBITOR 1"/>
    <property type="match status" value="1"/>
</dbReference>
<gene>
    <name evidence="2" type="ORF">C9374_005518</name>
</gene>
<feature type="compositionally biased region" description="Low complexity" evidence="1">
    <location>
        <begin position="67"/>
        <end position="83"/>
    </location>
</feature>